<reference evidence="1" key="1">
    <citation type="journal article" date="2014" name="Front. Microbiol.">
        <title>High frequency of phylogenetically diverse reductive dehalogenase-homologous genes in deep subseafloor sedimentary metagenomes.</title>
        <authorList>
            <person name="Kawai M."/>
            <person name="Futagami T."/>
            <person name="Toyoda A."/>
            <person name="Takaki Y."/>
            <person name="Nishi S."/>
            <person name="Hori S."/>
            <person name="Arai W."/>
            <person name="Tsubouchi T."/>
            <person name="Morono Y."/>
            <person name="Uchiyama I."/>
            <person name="Ito T."/>
            <person name="Fujiyama A."/>
            <person name="Inagaki F."/>
            <person name="Takami H."/>
        </authorList>
    </citation>
    <scope>NUCLEOTIDE SEQUENCE</scope>
    <source>
        <strain evidence="1">Expedition CK06-06</strain>
    </source>
</reference>
<gene>
    <name evidence="1" type="ORF">S01H1_39552</name>
</gene>
<sequence length="104" mass="12447">MRTYKDIFSDYLEWMAEKTGDSSYLYDNYIKQFEDENVAKASLYRMLLELCYHPEDGLYYFTKFIVGGLDELGYPKPYRYDSLLRGWDKLLKKNKHLTILCARG</sequence>
<dbReference type="EMBL" id="BARS01024973">
    <property type="protein sequence ID" value="GAG13251.1"/>
    <property type="molecule type" value="Genomic_DNA"/>
</dbReference>
<name>X0WKM8_9ZZZZ</name>
<comment type="caution">
    <text evidence="1">The sequence shown here is derived from an EMBL/GenBank/DDBJ whole genome shotgun (WGS) entry which is preliminary data.</text>
</comment>
<protein>
    <submittedName>
        <fullName evidence="1">Uncharacterized protein</fullName>
    </submittedName>
</protein>
<evidence type="ECO:0000313" key="1">
    <source>
        <dbReference type="EMBL" id="GAG13251.1"/>
    </source>
</evidence>
<feature type="non-terminal residue" evidence="1">
    <location>
        <position position="104"/>
    </location>
</feature>
<organism evidence="1">
    <name type="scientific">marine sediment metagenome</name>
    <dbReference type="NCBI Taxonomy" id="412755"/>
    <lineage>
        <taxon>unclassified sequences</taxon>
        <taxon>metagenomes</taxon>
        <taxon>ecological metagenomes</taxon>
    </lineage>
</organism>
<proteinExistence type="predicted"/>
<accession>X0WKM8</accession>
<dbReference type="AlphaFoldDB" id="X0WKM8"/>